<dbReference type="EMBL" id="JALJOR010000007">
    <property type="protein sequence ID" value="KAK9814333.1"/>
    <property type="molecule type" value="Genomic_DNA"/>
</dbReference>
<feature type="region of interest" description="Disordered" evidence="1">
    <location>
        <begin position="1"/>
        <end position="50"/>
    </location>
</feature>
<comment type="caution">
    <text evidence="2">The sequence shown here is derived from an EMBL/GenBank/DDBJ whole genome shotgun (WGS) entry which is preliminary data.</text>
</comment>
<reference evidence="2 3" key="1">
    <citation type="journal article" date="2024" name="Nat. Commun.">
        <title>Phylogenomics reveals the evolutionary origins of lichenization in chlorophyte algae.</title>
        <authorList>
            <person name="Puginier C."/>
            <person name="Libourel C."/>
            <person name="Otte J."/>
            <person name="Skaloud P."/>
            <person name="Haon M."/>
            <person name="Grisel S."/>
            <person name="Petersen M."/>
            <person name="Berrin J.G."/>
            <person name="Delaux P.M."/>
            <person name="Dal Grande F."/>
            <person name="Keller J."/>
        </authorList>
    </citation>
    <scope>NUCLEOTIDE SEQUENCE [LARGE SCALE GENOMIC DNA]</scope>
    <source>
        <strain evidence="2 3">SAG 2043</strain>
    </source>
</reference>
<dbReference type="AlphaFoldDB" id="A0AAW1Q071"/>
<evidence type="ECO:0000256" key="1">
    <source>
        <dbReference type="SAM" id="MobiDB-lite"/>
    </source>
</evidence>
<protein>
    <submittedName>
        <fullName evidence="2">Uncharacterized protein</fullName>
    </submittedName>
</protein>
<proteinExistence type="predicted"/>
<organism evidence="2 3">
    <name type="scientific">[Myrmecia] bisecta</name>
    <dbReference type="NCBI Taxonomy" id="41462"/>
    <lineage>
        <taxon>Eukaryota</taxon>
        <taxon>Viridiplantae</taxon>
        <taxon>Chlorophyta</taxon>
        <taxon>core chlorophytes</taxon>
        <taxon>Trebouxiophyceae</taxon>
        <taxon>Trebouxiales</taxon>
        <taxon>Trebouxiaceae</taxon>
        <taxon>Myrmecia</taxon>
    </lineage>
</organism>
<evidence type="ECO:0000313" key="2">
    <source>
        <dbReference type="EMBL" id="KAK9814333.1"/>
    </source>
</evidence>
<gene>
    <name evidence="2" type="ORF">WJX72_004101</name>
</gene>
<keyword evidence="3" id="KW-1185">Reference proteome</keyword>
<accession>A0AAW1Q071</accession>
<dbReference type="Proteomes" id="UP001489004">
    <property type="component" value="Unassembled WGS sequence"/>
</dbReference>
<sequence>MHWRAKDTQPWTGLKKAPGKFQPPASSDPASGLPISLRNGRATVKTKTLPKGMPKSDVTLDIALSLFRYPRDLGDHDGAPISVRLGPFGFFVERRCVMASVPKVVLRIQPI</sequence>
<evidence type="ECO:0000313" key="3">
    <source>
        <dbReference type="Proteomes" id="UP001489004"/>
    </source>
</evidence>
<name>A0AAW1Q071_9CHLO</name>